<dbReference type="AlphaFoldDB" id="A0A381X3Z0"/>
<keyword evidence="3" id="KW-1133">Transmembrane helix</keyword>
<dbReference type="PANTHER" id="PTHR21015:SF22">
    <property type="entry name" value="GLYCOSYLTRANSFERASE"/>
    <property type="match status" value="1"/>
</dbReference>
<keyword evidence="3" id="KW-0472">Membrane</keyword>
<dbReference type="GO" id="GO:0050511">
    <property type="term" value="F:undecaprenyldiphospho-muramoylpentapeptide beta-N-acetylglucosaminyltransferase activity"/>
    <property type="evidence" value="ECO:0007669"/>
    <property type="project" value="TreeGrafter"/>
</dbReference>
<feature type="domain" description="Glycosyl transferase family 28 C-terminal" evidence="5">
    <location>
        <begin position="155"/>
        <end position="295"/>
    </location>
</feature>
<proteinExistence type="predicted"/>
<dbReference type="CDD" id="cd03785">
    <property type="entry name" value="GT28_MurG"/>
    <property type="match status" value="1"/>
</dbReference>
<dbReference type="EMBL" id="UINC01013825">
    <property type="protein sequence ID" value="SVA59455.1"/>
    <property type="molecule type" value="Genomic_DNA"/>
</dbReference>
<evidence type="ECO:0008006" key="7">
    <source>
        <dbReference type="Google" id="ProtNLM"/>
    </source>
</evidence>
<dbReference type="PANTHER" id="PTHR21015">
    <property type="entry name" value="UDP-N-ACETYLGLUCOSAMINE--N-ACETYLMURAMYL-(PENTAPEPTIDE) PYROPHOSPHORYL-UNDECAPRENOL N-ACETYLGLUCOSAMINE TRANSFERASE 1"/>
    <property type="match status" value="1"/>
</dbReference>
<evidence type="ECO:0000256" key="1">
    <source>
        <dbReference type="ARBA" id="ARBA00022676"/>
    </source>
</evidence>
<dbReference type="Pfam" id="PF04101">
    <property type="entry name" value="Glyco_tran_28_C"/>
    <property type="match status" value="1"/>
</dbReference>
<keyword evidence="1" id="KW-0328">Glycosyltransferase</keyword>
<keyword evidence="2" id="KW-0808">Transferase</keyword>
<evidence type="ECO:0000259" key="4">
    <source>
        <dbReference type="Pfam" id="PF03033"/>
    </source>
</evidence>
<evidence type="ECO:0000259" key="5">
    <source>
        <dbReference type="Pfam" id="PF04101"/>
    </source>
</evidence>
<protein>
    <recommendedName>
        <fullName evidence="7">Glycosyl transferase family 28 C-terminal domain-containing protein</fullName>
    </recommendedName>
</protein>
<evidence type="ECO:0000313" key="6">
    <source>
        <dbReference type="EMBL" id="SVA59455.1"/>
    </source>
</evidence>
<dbReference type="SUPFAM" id="SSF53756">
    <property type="entry name" value="UDP-Glycosyltransferase/glycogen phosphorylase"/>
    <property type="match status" value="1"/>
</dbReference>
<dbReference type="PROSITE" id="PS51311">
    <property type="entry name" value="SCGB"/>
    <property type="match status" value="1"/>
</dbReference>
<evidence type="ECO:0000256" key="2">
    <source>
        <dbReference type="ARBA" id="ARBA00022679"/>
    </source>
</evidence>
<reference evidence="6" key="1">
    <citation type="submission" date="2018-05" db="EMBL/GenBank/DDBJ databases">
        <authorList>
            <person name="Lanie J.A."/>
            <person name="Ng W.-L."/>
            <person name="Kazmierczak K.M."/>
            <person name="Andrzejewski T.M."/>
            <person name="Davidsen T.M."/>
            <person name="Wayne K.J."/>
            <person name="Tettelin H."/>
            <person name="Glass J.I."/>
            <person name="Rusch D."/>
            <person name="Podicherti R."/>
            <person name="Tsui H.-C.T."/>
            <person name="Winkler M.E."/>
        </authorList>
    </citation>
    <scope>NUCLEOTIDE SEQUENCE</scope>
</reference>
<organism evidence="6">
    <name type="scientific">marine metagenome</name>
    <dbReference type="NCBI Taxonomy" id="408172"/>
    <lineage>
        <taxon>unclassified sequences</taxon>
        <taxon>metagenomes</taxon>
        <taxon>ecological metagenomes</taxon>
    </lineage>
</organism>
<feature type="transmembrane region" description="Helical" evidence="3">
    <location>
        <begin position="41"/>
        <end position="61"/>
    </location>
</feature>
<feature type="transmembrane region" description="Helical" evidence="3">
    <location>
        <begin position="67"/>
        <end position="87"/>
    </location>
</feature>
<feature type="domain" description="Glycosyltransferase family 28 N-terminal" evidence="4">
    <location>
        <begin position="2"/>
        <end position="116"/>
    </location>
</feature>
<dbReference type="GO" id="GO:0005975">
    <property type="term" value="P:carbohydrate metabolic process"/>
    <property type="evidence" value="ECO:0007669"/>
    <property type="project" value="InterPro"/>
</dbReference>
<gene>
    <name evidence="6" type="ORF">METZ01_LOCUS112309</name>
</gene>
<dbReference type="Pfam" id="PF03033">
    <property type="entry name" value="Glyco_transf_28"/>
    <property type="match status" value="1"/>
</dbReference>
<name>A0A381X3Z0_9ZZZZ</name>
<dbReference type="InterPro" id="IPR004276">
    <property type="entry name" value="GlycoTrans_28_N"/>
</dbReference>
<accession>A0A381X3Z0</accession>
<dbReference type="InterPro" id="IPR016126">
    <property type="entry name" value="Secretoglobin"/>
</dbReference>
<evidence type="ECO:0000256" key="3">
    <source>
        <dbReference type="SAM" id="Phobius"/>
    </source>
</evidence>
<dbReference type="Gene3D" id="3.40.50.2000">
    <property type="entry name" value="Glycogen Phosphorylase B"/>
    <property type="match status" value="2"/>
</dbReference>
<keyword evidence="3" id="KW-0812">Transmembrane</keyword>
<sequence length="322" mass="36002">MRNNHRVIWFGTNSGIEKNLVRDHKINFKTIPMSGFRGKGFLAKVISVVGLAFSTVKMVSFLFRHKIDYVVCFGGYISLPVGIAAILTNKSLILHEQNSILGTSNKLLAKFAKIIFLGFPLSVGSTKNTKIVGNPIRKITDLKNNSHNNKDVIKIYITGGSLGSDFINKNIPVAIGSLNASIEVKHQSGIGKSEGIMALYSKDILVEVEEFYKCPQEIIFWADFVISRAGALTLSEVISMNKGSLMIPFPSSIDNHQLLNAQMVENNKMGIIHEESESNELLCKRLQNIVDKRLFSQWQEFENEIDHFQASQRMLSSILKIQ</sequence>
<dbReference type="InterPro" id="IPR007235">
    <property type="entry name" value="Glyco_trans_28_C"/>
</dbReference>